<name>A0A1F2PI38_9FIRM</name>
<dbReference type="Proteomes" id="UP000176244">
    <property type="component" value="Unassembled WGS sequence"/>
</dbReference>
<keyword evidence="1" id="KW-0472">Membrane</keyword>
<dbReference type="STRING" id="52694.ACWI_18150"/>
<evidence type="ECO:0000313" key="3">
    <source>
        <dbReference type="Proteomes" id="UP000176244"/>
    </source>
</evidence>
<feature type="transmembrane region" description="Helical" evidence="1">
    <location>
        <begin position="7"/>
        <end position="27"/>
    </location>
</feature>
<keyword evidence="1" id="KW-1133">Transmembrane helix</keyword>
<proteinExistence type="predicted"/>
<organism evidence="2 3">
    <name type="scientific">Acetobacterium wieringae</name>
    <dbReference type="NCBI Taxonomy" id="52694"/>
    <lineage>
        <taxon>Bacteria</taxon>
        <taxon>Bacillati</taxon>
        <taxon>Bacillota</taxon>
        <taxon>Clostridia</taxon>
        <taxon>Eubacteriales</taxon>
        <taxon>Eubacteriaceae</taxon>
        <taxon>Acetobacterium</taxon>
    </lineage>
</organism>
<comment type="caution">
    <text evidence="2">The sequence shown here is derived from an EMBL/GenBank/DDBJ whole genome shotgun (WGS) entry which is preliminary data.</text>
</comment>
<accession>A0A1F2PI38</accession>
<sequence length="29" mass="3271">MHKRNPLYRVGALVLVAVIVLSLLVVYSF</sequence>
<dbReference type="AlphaFoldDB" id="A0A1F2PI38"/>
<dbReference type="EMBL" id="LKEU01000029">
    <property type="protein sequence ID" value="OFV70604.1"/>
    <property type="molecule type" value="Genomic_DNA"/>
</dbReference>
<evidence type="ECO:0000256" key="1">
    <source>
        <dbReference type="SAM" id="Phobius"/>
    </source>
</evidence>
<reference evidence="2 3" key="1">
    <citation type="submission" date="2015-09" db="EMBL/GenBank/DDBJ databases">
        <title>Genome sequence of Acetobacterium wieringae DSM 1911.</title>
        <authorList>
            <person name="Poehlein A."/>
            <person name="Bengelsdorf F.R."/>
            <person name="Schiel-Bengelsdorf B."/>
            <person name="Duerre P."/>
            <person name="Daniel R."/>
        </authorList>
    </citation>
    <scope>NUCLEOTIDE SEQUENCE [LARGE SCALE GENOMIC DNA]</scope>
    <source>
        <strain evidence="2 3">DSM 1911</strain>
    </source>
</reference>
<protein>
    <submittedName>
        <fullName evidence="2">Uncharacterized protein</fullName>
    </submittedName>
</protein>
<keyword evidence="1" id="KW-0812">Transmembrane</keyword>
<evidence type="ECO:0000313" key="2">
    <source>
        <dbReference type="EMBL" id="OFV70604.1"/>
    </source>
</evidence>
<gene>
    <name evidence="2" type="ORF">ACWI_18150</name>
</gene>